<comment type="caution">
    <text evidence="2">The sequence shown here is derived from an EMBL/GenBank/DDBJ whole genome shotgun (WGS) entry which is preliminary data.</text>
</comment>
<evidence type="ECO:0000313" key="3">
    <source>
        <dbReference type="Proteomes" id="UP001152747"/>
    </source>
</evidence>
<proteinExistence type="predicted"/>
<gene>
    <name evidence="2" type="ORF">CAMP_LOCUS1628</name>
</gene>
<dbReference type="AlphaFoldDB" id="A0A9P1I6F2"/>
<keyword evidence="3" id="KW-1185">Reference proteome</keyword>
<name>A0A9P1I6F2_9PELO</name>
<evidence type="ECO:0000256" key="1">
    <source>
        <dbReference type="SAM" id="MobiDB-lite"/>
    </source>
</evidence>
<dbReference type="Proteomes" id="UP001152747">
    <property type="component" value="Unassembled WGS sequence"/>
</dbReference>
<evidence type="ECO:0000313" key="2">
    <source>
        <dbReference type="EMBL" id="CAI5438991.1"/>
    </source>
</evidence>
<dbReference type="EMBL" id="CANHGI010000001">
    <property type="protein sequence ID" value="CAI5438991.1"/>
    <property type="molecule type" value="Genomic_DNA"/>
</dbReference>
<sequence length="76" mass="8729">MHRVTSEQLDVSRLAWQNESDVEKQLAKVTRQGSALKEIRCCDHIVRQLSRTRSLFGPGSRSRRSQSETTSTVSRR</sequence>
<protein>
    <submittedName>
        <fullName evidence="2">Uncharacterized protein</fullName>
    </submittedName>
</protein>
<feature type="region of interest" description="Disordered" evidence="1">
    <location>
        <begin position="53"/>
        <end position="76"/>
    </location>
</feature>
<feature type="compositionally biased region" description="Low complexity" evidence="1">
    <location>
        <begin position="67"/>
        <end position="76"/>
    </location>
</feature>
<organism evidence="2 3">
    <name type="scientific">Caenorhabditis angaria</name>
    <dbReference type="NCBI Taxonomy" id="860376"/>
    <lineage>
        <taxon>Eukaryota</taxon>
        <taxon>Metazoa</taxon>
        <taxon>Ecdysozoa</taxon>
        <taxon>Nematoda</taxon>
        <taxon>Chromadorea</taxon>
        <taxon>Rhabditida</taxon>
        <taxon>Rhabditina</taxon>
        <taxon>Rhabditomorpha</taxon>
        <taxon>Rhabditoidea</taxon>
        <taxon>Rhabditidae</taxon>
        <taxon>Peloderinae</taxon>
        <taxon>Caenorhabditis</taxon>
    </lineage>
</organism>
<reference evidence="2" key="1">
    <citation type="submission" date="2022-11" db="EMBL/GenBank/DDBJ databases">
        <authorList>
            <person name="Kikuchi T."/>
        </authorList>
    </citation>
    <scope>NUCLEOTIDE SEQUENCE</scope>
    <source>
        <strain evidence="2">PS1010</strain>
    </source>
</reference>
<accession>A0A9P1I6F2</accession>